<organism evidence="2 3">
    <name type="scientific">Amycolatopsis bullii</name>
    <dbReference type="NCBI Taxonomy" id="941987"/>
    <lineage>
        <taxon>Bacteria</taxon>
        <taxon>Bacillati</taxon>
        <taxon>Actinomycetota</taxon>
        <taxon>Actinomycetes</taxon>
        <taxon>Pseudonocardiales</taxon>
        <taxon>Pseudonocardiaceae</taxon>
        <taxon>Amycolatopsis</taxon>
    </lineage>
</organism>
<feature type="transmembrane region" description="Helical" evidence="1">
    <location>
        <begin position="27"/>
        <end position="49"/>
    </location>
</feature>
<gene>
    <name evidence="2" type="ORF">GCM10017567_32750</name>
</gene>
<proteinExistence type="predicted"/>
<evidence type="ECO:0008006" key="4">
    <source>
        <dbReference type="Google" id="ProtNLM"/>
    </source>
</evidence>
<comment type="caution">
    <text evidence="2">The sequence shown here is derived from an EMBL/GenBank/DDBJ whole genome shotgun (WGS) entry which is preliminary data.</text>
</comment>
<protein>
    <recommendedName>
        <fullName evidence="4">Septum formation-related domain-containing protein</fullName>
    </recommendedName>
</protein>
<reference evidence="3" key="1">
    <citation type="journal article" date="2019" name="Int. J. Syst. Evol. Microbiol.">
        <title>The Global Catalogue of Microorganisms (GCM) 10K type strain sequencing project: providing services to taxonomists for standard genome sequencing and annotation.</title>
        <authorList>
            <consortium name="The Broad Institute Genomics Platform"/>
            <consortium name="The Broad Institute Genome Sequencing Center for Infectious Disease"/>
            <person name="Wu L."/>
            <person name="Ma J."/>
        </authorList>
    </citation>
    <scope>NUCLEOTIDE SEQUENCE [LARGE SCALE GENOMIC DNA]</scope>
    <source>
        <strain evidence="3">CGMCC 4.7680</strain>
    </source>
</reference>
<evidence type="ECO:0000313" key="3">
    <source>
        <dbReference type="Proteomes" id="UP000649955"/>
    </source>
</evidence>
<sequence>MTAPQHDPELFDELMRTELRNQPVSRYAVATLVSGLLGGLLAPVFGAIAIARIRKQRQRGLVLVICGLVAFTAWMGVLGYKIAHGTAWWQQIGRDRLPESVVHGLDLAAGECFWSPSTSGEADVLRTSCTERHTGEAFGVIPLGEGPMPDILELYRTTLARCEAGAGPVPGVRVQVVTPTSSSWAQGKHRVVCYYHFDAEKTGPVR</sequence>
<dbReference type="Proteomes" id="UP000649955">
    <property type="component" value="Unassembled WGS sequence"/>
</dbReference>
<dbReference type="EMBL" id="BNAW01000012">
    <property type="protein sequence ID" value="GHG12862.1"/>
    <property type="molecule type" value="Genomic_DNA"/>
</dbReference>
<keyword evidence="1" id="KW-0472">Membrane</keyword>
<feature type="transmembrane region" description="Helical" evidence="1">
    <location>
        <begin position="61"/>
        <end position="80"/>
    </location>
</feature>
<evidence type="ECO:0000313" key="2">
    <source>
        <dbReference type="EMBL" id="GHG12862.1"/>
    </source>
</evidence>
<name>A0ABQ3KGG5_9PSEU</name>
<keyword evidence="3" id="KW-1185">Reference proteome</keyword>
<keyword evidence="1" id="KW-1133">Transmembrane helix</keyword>
<evidence type="ECO:0000256" key="1">
    <source>
        <dbReference type="SAM" id="Phobius"/>
    </source>
</evidence>
<dbReference type="RefSeq" id="WP_229902733.1">
    <property type="nucleotide sequence ID" value="NZ_BNAW01000012.1"/>
</dbReference>
<keyword evidence="1" id="KW-0812">Transmembrane</keyword>
<accession>A0ABQ3KGG5</accession>